<evidence type="ECO:0000313" key="2">
    <source>
        <dbReference type="EMBL" id="RSH80182.1"/>
    </source>
</evidence>
<dbReference type="Proteomes" id="UP000279259">
    <property type="component" value="Unassembled WGS sequence"/>
</dbReference>
<reference evidence="2 3" key="1">
    <citation type="submission" date="2018-11" db="EMBL/GenBank/DDBJ databases">
        <title>Genome sequence of Saitozyma podzolica DSM 27192.</title>
        <authorList>
            <person name="Aliyu H."/>
            <person name="Gorte O."/>
            <person name="Ochsenreither K."/>
        </authorList>
    </citation>
    <scope>NUCLEOTIDE SEQUENCE [LARGE SCALE GENOMIC DNA]</scope>
    <source>
        <strain evidence="2 3">DSM 27192</strain>
    </source>
</reference>
<dbReference type="Gene3D" id="3.40.30.10">
    <property type="entry name" value="Glutaredoxin"/>
    <property type="match status" value="1"/>
</dbReference>
<evidence type="ECO:0000313" key="3">
    <source>
        <dbReference type="Proteomes" id="UP000279259"/>
    </source>
</evidence>
<dbReference type="CDD" id="cd00570">
    <property type="entry name" value="GST_N_family"/>
    <property type="match status" value="1"/>
</dbReference>
<keyword evidence="3" id="KW-1185">Reference proteome</keyword>
<protein>
    <recommendedName>
        <fullName evidence="1">GST N-terminal domain-containing protein</fullName>
    </recommendedName>
</protein>
<comment type="caution">
    <text evidence="2">The sequence shown here is derived from an EMBL/GenBank/DDBJ whole genome shotgun (WGS) entry which is preliminary data.</text>
</comment>
<dbReference type="InterPro" id="IPR004045">
    <property type="entry name" value="Glutathione_S-Trfase_N"/>
</dbReference>
<dbReference type="InterPro" id="IPR036249">
    <property type="entry name" value="Thioredoxin-like_sf"/>
</dbReference>
<name>A0A427XN49_9TREE</name>
<gene>
    <name evidence="2" type="ORF">EHS25_007192</name>
</gene>
<dbReference type="SUPFAM" id="SSF52833">
    <property type="entry name" value="Thioredoxin-like"/>
    <property type="match status" value="1"/>
</dbReference>
<organism evidence="2 3">
    <name type="scientific">Saitozyma podzolica</name>
    <dbReference type="NCBI Taxonomy" id="1890683"/>
    <lineage>
        <taxon>Eukaryota</taxon>
        <taxon>Fungi</taxon>
        <taxon>Dikarya</taxon>
        <taxon>Basidiomycota</taxon>
        <taxon>Agaricomycotina</taxon>
        <taxon>Tremellomycetes</taxon>
        <taxon>Tremellales</taxon>
        <taxon>Trimorphomycetaceae</taxon>
        <taxon>Saitozyma</taxon>
    </lineage>
</organism>
<proteinExistence type="predicted"/>
<feature type="domain" description="GST N-terminal" evidence="1">
    <location>
        <begin position="6"/>
        <end position="94"/>
    </location>
</feature>
<dbReference type="EMBL" id="RSCD01000035">
    <property type="protein sequence ID" value="RSH80182.1"/>
    <property type="molecule type" value="Genomic_DNA"/>
</dbReference>
<dbReference type="Pfam" id="PF02798">
    <property type="entry name" value="GST_N"/>
    <property type="match status" value="1"/>
</dbReference>
<accession>A0A427XN49</accession>
<sequence>MTVSKPYIKLYEHRESTWANVPKLAQFELGYKKEDVEWISIELLKGGNFDPKFLKVNLNGTLPALQVDDKNLVDSIGLSIDEAEHKDKSSGLLGDFFAERQVALEK</sequence>
<dbReference type="PROSITE" id="PS50404">
    <property type="entry name" value="GST_NTER"/>
    <property type="match status" value="1"/>
</dbReference>
<evidence type="ECO:0000259" key="1">
    <source>
        <dbReference type="PROSITE" id="PS50404"/>
    </source>
</evidence>
<dbReference type="AlphaFoldDB" id="A0A427XN49"/>
<dbReference type="OrthoDB" id="412788at2759"/>